<gene>
    <name evidence="9 13" type="primary">murD</name>
    <name evidence="13" type="ORF">TMPK1_20170</name>
</gene>
<dbReference type="Gene3D" id="3.40.1190.10">
    <property type="entry name" value="Mur-like, catalytic domain"/>
    <property type="match status" value="1"/>
</dbReference>
<dbReference type="Gene3D" id="3.90.190.20">
    <property type="entry name" value="Mur ligase, C-terminal domain"/>
    <property type="match status" value="1"/>
</dbReference>
<dbReference type="Pfam" id="PF02875">
    <property type="entry name" value="Mur_ligase_C"/>
    <property type="match status" value="1"/>
</dbReference>
<comment type="caution">
    <text evidence="13">The sequence shown here is derived from an EMBL/GenBank/DDBJ whole genome shotgun (WGS) entry which is preliminary data.</text>
</comment>
<reference evidence="13" key="1">
    <citation type="submission" date="2021-02" db="EMBL/GenBank/DDBJ databases">
        <title>Genome sequence of Rhodospirillales sp. strain TMPK1 isolated from soil.</title>
        <authorList>
            <person name="Nakai R."/>
            <person name="Kusada H."/>
            <person name="Tamaki H."/>
        </authorList>
    </citation>
    <scope>NUCLEOTIDE SEQUENCE</scope>
    <source>
        <strain evidence="13">TMPK1</strain>
    </source>
</reference>
<dbReference type="Pfam" id="PF08245">
    <property type="entry name" value="Mur_ligase_M"/>
    <property type="match status" value="1"/>
</dbReference>
<dbReference type="PANTHER" id="PTHR43692">
    <property type="entry name" value="UDP-N-ACETYLMURAMOYLALANINE--D-GLUTAMATE LIGASE"/>
    <property type="match status" value="1"/>
</dbReference>
<comment type="catalytic activity">
    <reaction evidence="9 10">
        <text>UDP-N-acetyl-alpha-D-muramoyl-L-alanine + D-glutamate + ATP = UDP-N-acetyl-alpha-D-muramoyl-L-alanyl-D-glutamate + ADP + phosphate + H(+)</text>
        <dbReference type="Rhea" id="RHEA:16429"/>
        <dbReference type="ChEBI" id="CHEBI:15378"/>
        <dbReference type="ChEBI" id="CHEBI:29986"/>
        <dbReference type="ChEBI" id="CHEBI:30616"/>
        <dbReference type="ChEBI" id="CHEBI:43474"/>
        <dbReference type="ChEBI" id="CHEBI:83898"/>
        <dbReference type="ChEBI" id="CHEBI:83900"/>
        <dbReference type="ChEBI" id="CHEBI:456216"/>
        <dbReference type="EC" id="6.3.2.9"/>
    </reaction>
</comment>
<comment type="similarity">
    <text evidence="9">Belongs to the MurCDEF family.</text>
</comment>
<sequence>MNRALDLSYLRGKPVPVMGLGLSGLATAQALQASGVEVWAWDDSPESVAKARAAGAHVVDLTIADLSQCEILVLSPGIPHSFPEPHPIVLRAREAGLKLVGDVELLARAAPQARKVGITGTNGKSTTTALIGHVLQKAGIEVAIGGNLGIPVLTFPTLSANGVYVLEMSSYQLELLDTLVFDVGVHLNVTPDHLDRHGGMPGYVAAKARMFVGQKAGQTAIVGVDDLYSADMARNLGKQKLVRLSVKHAEPDGITVVDGIIVENGRRVADVSDIPTLPGAHNWQNAGAAYAACRALGIDEATVLAHMRSFPGLPHRQQLVATINGVRYVNDSKATNADAAAKALGCYEQIRWIAGGRPKIGGLTGLDRYMPRVAKAYLIGEAQADFARWLEGRAQFSLCGHLERAVADAARDAQPGDVVLLAPACASFDQYRSFEVRGQHFMELVRALEAA</sequence>
<dbReference type="GO" id="GO:0004326">
    <property type="term" value="F:tetrahydrofolylpolyglutamate synthase activity"/>
    <property type="evidence" value="ECO:0007669"/>
    <property type="project" value="InterPro"/>
</dbReference>
<dbReference type="InterPro" id="IPR036291">
    <property type="entry name" value="NAD(P)-bd_dom_sf"/>
</dbReference>
<dbReference type="GO" id="GO:0071555">
    <property type="term" value="P:cell wall organization"/>
    <property type="evidence" value="ECO:0007669"/>
    <property type="project" value="UniProtKB-KW"/>
</dbReference>
<evidence type="ECO:0000256" key="1">
    <source>
        <dbReference type="ARBA" id="ARBA00004496"/>
    </source>
</evidence>
<dbReference type="RefSeq" id="WP_420242899.1">
    <property type="nucleotide sequence ID" value="NZ_BOPV01000001.1"/>
</dbReference>
<organism evidence="13 14">
    <name type="scientific">Roseiterribacter gracilis</name>
    <dbReference type="NCBI Taxonomy" id="2812848"/>
    <lineage>
        <taxon>Bacteria</taxon>
        <taxon>Pseudomonadati</taxon>
        <taxon>Pseudomonadota</taxon>
        <taxon>Alphaproteobacteria</taxon>
        <taxon>Rhodospirillales</taxon>
        <taxon>Roseiterribacteraceae</taxon>
        <taxon>Roseiterribacter</taxon>
    </lineage>
</organism>
<dbReference type="Proteomes" id="UP000681075">
    <property type="component" value="Unassembled WGS sequence"/>
</dbReference>
<evidence type="ECO:0000256" key="10">
    <source>
        <dbReference type="RuleBase" id="RU003664"/>
    </source>
</evidence>
<dbReference type="SUPFAM" id="SSF53244">
    <property type="entry name" value="MurD-like peptide ligases, peptide-binding domain"/>
    <property type="match status" value="1"/>
</dbReference>
<dbReference type="GO" id="GO:0005524">
    <property type="term" value="F:ATP binding"/>
    <property type="evidence" value="ECO:0007669"/>
    <property type="project" value="UniProtKB-UniRule"/>
</dbReference>
<keyword evidence="6 9" id="KW-0547">Nucleotide-binding</keyword>
<keyword evidence="9 10" id="KW-0133">Cell shape</keyword>
<keyword evidence="3 9" id="KW-0963">Cytoplasm</keyword>
<keyword evidence="5 9" id="KW-0132">Cell division</keyword>
<keyword evidence="9 10" id="KW-0961">Cell wall biogenesis/degradation</keyword>
<dbReference type="InterPro" id="IPR004101">
    <property type="entry name" value="Mur_ligase_C"/>
</dbReference>
<dbReference type="InterPro" id="IPR018109">
    <property type="entry name" value="Folylpolyglutamate_synth_CS"/>
</dbReference>
<protein>
    <recommendedName>
        <fullName evidence="9 10">UDP-N-acetylmuramoylalanine--D-glutamate ligase</fullName>
        <ecNumber evidence="9 10">6.3.2.9</ecNumber>
    </recommendedName>
    <alternativeName>
        <fullName evidence="9">D-glutamic acid-adding enzyme</fullName>
    </alternativeName>
    <alternativeName>
        <fullName evidence="9">UDP-N-acetylmuramoyl-L-alanyl-D-glutamate synthetase</fullName>
    </alternativeName>
</protein>
<comment type="subcellular location">
    <subcellularLocation>
        <location evidence="1 9 10">Cytoplasm</location>
    </subcellularLocation>
</comment>
<feature type="domain" description="Mur ligase central" evidence="12">
    <location>
        <begin position="118"/>
        <end position="292"/>
    </location>
</feature>
<dbReference type="GO" id="GO:0009252">
    <property type="term" value="P:peptidoglycan biosynthetic process"/>
    <property type="evidence" value="ECO:0007669"/>
    <property type="project" value="UniProtKB-UniRule"/>
</dbReference>
<dbReference type="PROSITE" id="PS01011">
    <property type="entry name" value="FOLYLPOLYGLU_SYNT_1"/>
    <property type="match status" value="1"/>
</dbReference>
<dbReference type="EMBL" id="BOPV01000001">
    <property type="protein sequence ID" value="GIL39780.1"/>
    <property type="molecule type" value="Genomic_DNA"/>
</dbReference>
<dbReference type="SUPFAM" id="SSF53623">
    <property type="entry name" value="MurD-like peptide ligases, catalytic domain"/>
    <property type="match status" value="1"/>
</dbReference>
<dbReference type="InterPro" id="IPR013221">
    <property type="entry name" value="Mur_ligase_cen"/>
</dbReference>
<evidence type="ECO:0000256" key="8">
    <source>
        <dbReference type="ARBA" id="ARBA00023306"/>
    </source>
</evidence>
<evidence type="ECO:0000256" key="5">
    <source>
        <dbReference type="ARBA" id="ARBA00022618"/>
    </source>
</evidence>
<evidence type="ECO:0000256" key="9">
    <source>
        <dbReference type="HAMAP-Rule" id="MF_00639"/>
    </source>
</evidence>
<evidence type="ECO:0000259" key="12">
    <source>
        <dbReference type="Pfam" id="PF08245"/>
    </source>
</evidence>
<accession>A0A8S8XFD6</accession>
<dbReference type="AlphaFoldDB" id="A0A8S8XFD6"/>
<evidence type="ECO:0000259" key="11">
    <source>
        <dbReference type="Pfam" id="PF02875"/>
    </source>
</evidence>
<dbReference type="GO" id="GO:0005737">
    <property type="term" value="C:cytoplasm"/>
    <property type="evidence" value="ECO:0007669"/>
    <property type="project" value="UniProtKB-SubCell"/>
</dbReference>
<keyword evidence="4 9" id="KW-0436">Ligase</keyword>
<dbReference type="InterPro" id="IPR005762">
    <property type="entry name" value="MurD"/>
</dbReference>
<proteinExistence type="inferred from homology"/>
<feature type="domain" description="Mur ligase C-terminal" evidence="11">
    <location>
        <begin position="315"/>
        <end position="425"/>
    </location>
</feature>
<evidence type="ECO:0000256" key="6">
    <source>
        <dbReference type="ARBA" id="ARBA00022741"/>
    </source>
</evidence>
<evidence type="ECO:0000256" key="2">
    <source>
        <dbReference type="ARBA" id="ARBA00004752"/>
    </source>
</evidence>
<dbReference type="NCBIfam" id="TIGR01087">
    <property type="entry name" value="murD"/>
    <property type="match status" value="1"/>
</dbReference>
<keyword evidence="8 9" id="KW-0131">Cell cycle</keyword>
<dbReference type="GO" id="GO:0008360">
    <property type="term" value="P:regulation of cell shape"/>
    <property type="evidence" value="ECO:0007669"/>
    <property type="project" value="UniProtKB-KW"/>
</dbReference>
<dbReference type="GO" id="GO:0051301">
    <property type="term" value="P:cell division"/>
    <property type="evidence" value="ECO:0007669"/>
    <property type="project" value="UniProtKB-KW"/>
</dbReference>
<evidence type="ECO:0000313" key="13">
    <source>
        <dbReference type="EMBL" id="GIL39780.1"/>
    </source>
</evidence>
<comment type="function">
    <text evidence="9 10">Cell wall formation. Catalyzes the addition of glutamate to the nucleotide precursor UDP-N-acetylmuramoyl-L-alanine (UMA).</text>
</comment>
<dbReference type="GO" id="GO:0008764">
    <property type="term" value="F:UDP-N-acetylmuramoylalanine-D-glutamate ligase activity"/>
    <property type="evidence" value="ECO:0007669"/>
    <property type="project" value="UniProtKB-UniRule"/>
</dbReference>
<keyword evidence="7 9" id="KW-0067">ATP-binding</keyword>
<dbReference type="InterPro" id="IPR036565">
    <property type="entry name" value="Mur-like_cat_sf"/>
</dbReference>
<evidence type="ECO:0000256" key="4">
    <source>
        <dbReference type="ARBA" id="ARBA00022598"/>
    </source>
</evidence>
<dbReference type="InterPro" id="IPR036615">
    <property type="entry name" value="Mur_ligase_C_dom_sf"/>
</dbReference>
<evidence type="ECO:0000256" key="7">
    <source>
        <dbReference type="ARBA" id="ARBA00022840"/>
    </source>
</evidence>
<dbReference type="PANTHER" id="PTHR43692:SF1">
    <property type="entry name" value="UDP-N-ACETYLMURAMOYLALANINE--D-GLUTAMATE LIGASE"/>
    <property type="match status" value="1"/>
</dbReference>
<evidence type="ECO:0000256" key="3">
    <source>
        <dbReference type="ARBA" id="ARBA00022490"/>
    </source>
</evidence>
<feature type="binding site" evidence="9">
    <location>
        <begin position="120"/>
        <end position="126"/>
    </location>
    <ligand>
        <name>ATP</name>
        <dbReference type="ChEBI" id="CHEBI:30616"/>
    </ligand>
</feature>
<dbReference type="Gene3D" id="3.40.50.720">
    <property type="entry name" value="NAD(P)-binding Rossmann-like Domain"/>
    <property type="match status" value="1"/>
</dbReference>
<name>A0A8S8XFD6_9PROT</name>
<dbReference type="HAMAP" id="MF_00639">
    <property type="entry name" value="MurD"/>
    <property type="match status" value="1"/>
</dbReference>
<evidence type="ECO:0000313" key="14">
    <source>
        <dbReference type="Proteomes" id="UP000681075"/>
    </source>
</evidence>
<dbReference type="SUPFAM" id="SSF51735">
    <property type="entry name" value="NAD(P)-binding Rossmann-fold domains"/>
    <property type="match status" value="1"/>
</dbReference>
<keyword evidence="14" id="KW-1185">Reference proteome</keyword>
<dbReference type="Pfam" id="PF21799">
    <property type="entry name" value="MurD-like_N"/>
    <property type="match status" value="1"/>
</dbReference>
<dbReference type="EC" id="6.3.2.9" evidence="9 10"/>
<comment type="pathway">
    <text evidence="2 9 10">Cell wall biogenesis; peptidoglycan biosynthesis.</text>
</comment>
<keyword evidence="9 10" id="KW-0573">Peptidoglycan synthesis</keyword>